<dbReference type="GO" id="GO:0009653">
    <property type="term" value="P:anatomical structure morphogenesis"/>
    <property type="evidence" value="ECO:0007669"/>
    <property type="project" value="UniProtKB-ARBA"/>
</dbReference>
<dbReference type="PRINTS" id="PR00205">
    <property type="entry name" value="CADHERIN"/>
</dbReference>
<dbReference type="GO" id="GO:0007156">
    <property type="term" value="P:homophilic cell adhesion via plasma membrane adhesion molecules"/>
    <property type="evidence" value="ECO:0007669"/>
    <property type="project" value="InterPro"/>
</dbReference>
<evidence type="ECO:0000256" key="6">
    <source>
        <dbReference type="ARBA" id="ARBA00023136"/>
    </source>
</evidence>
<dbReference type="SMART" id="SM00112">
    <property type="entry name" value="CA"/>
    <property type="match status" value="2"/>
</dbReference>
<dbReference type="AlphaFoldDB" id="A0A182SSM8"/>
<dbReference type="PROSITE" id="PS00232">
    <property type="entry name" value="CADHERIN_1"/>
    <property type="match status" value="2"/>
</dbReference>
<dbReference type="GO" id="GO:0005886">
    <property type="term" value="C:plasma membrane"/>
    <property type="evidence" value="ECO:0007669"/>
    <property type="project" value="UniProtKB-SubCell"/>
</dbReference>
<evidence type="ECO:0000256" key="7">
    <source>
        <dbReference type="PROSITE-ProRule" id="PRU00043"/>
    </source>
</evidence>
<dbReference type="FunFam" id="2.60.40.60:FF:000502">
    <property type="entry name" value="AGAP011529-PA"/>
    <property type="match status" value="1"/>
</dbReference>
<dbReference type="PANTHER" id="PTHR24026:SF126">
    <property type="entry name" value="PROTOCADHERIN FAT 4"/>
    <property type="match status" value="1"/>
</dbReference>
<evidence type="ECO:0000313" key="9">
    <source>
        <dbReference type="EnsemblMetazoa" id="AMAM012613-PA"/>
    </source>
</evidence>
<evidence type="ECO:0000259" key="8">
    <source>
        <dbReference type="PROSITE" id="PS50268"/>
    </source>
</evidence>
<feature type="domain" description="Cadherin" evidence="8">
    <location>
        <begin position="126"/>
        <end position="232"/>
    </location>
</feature>
<dbReference type="Pfam" id="PF00028">
    <property type="entry name" value="Cadherin"/>
    <property type="match status" value="2"/>
</dbReference>
<dbReference type="Proteomes" id="UP000075901">
    <property type="component" value="Unassembled WGS sequence"/>
</dbReference>
<organism evidence="9 10">
    <name type="scientific">Anopheles maculatus</name>
    <dbReference type="NCBI Taxonomy" id="74869"/>
    <lineage>
        <taxon>Eukaryota</taxon>
        <taxon>Metazoa</taxon>
        <taxon>Ecdysozoa</taxon>
        <taxon>Arthropoda</taxon>
        <taxon>Hexapoda</taxon>
        <taxon>Insecta</taxon>
        <taxon>Pterygota</taxon>
        <taxon>Neoptera</taxon>
        <taxon>Endopterygota</taxon>
        <taxon>Diptera</taxon>
        <taxon>Nematocera</taxon>
        <taxon>Culicoidea</taxon>
        <taxon>Culicidae</taxon>
        <taxon>Anophelinae</taxon>
        <taxon>Anopheles</taxon>
        <taxon>Anopheles maculatus group</taxon>
    </lineage>
</organism>
<dbReference type="GO" id="GO:0060429">
    <property type="term" value="P:epithelium development"/>
    <property type="evidence" value="ECO:0007669"/>
    <property type="project" value="UniProtKB-ARBA"/>
</dbReference>
<dbReference type="CDD" id="cd11304">
    <property type="entry name" value="Cadherin_repeat"/>
    <property type="match status" value="2"/>
</dbReference>
<evidence type="ECO:0000256" key="1">
    <source>
        <dbReference type="ARBA" id="ARBA00004370"/>
    </source>
</evidence>
<accession>A0A182SSM8</accession>
<dbReference type="PROSITE" id="PS50268">
    <property type="entry name" value="CADHERIN_2"/>
    <property type="match status" value="2"/>
</dbReference>
<feature type="domain" description="Cadherin" evidence="8">
    <location>
        <begin position="24"/>
        <end position="125"/>
    </location>
</feature>
<dbReference type="VEuPathDB" id="VectorBase:AMAM012613"/>
<dbReference type="FunFam" id="2.60.40.60:FF:000020">
    <property type="entry name" value="Dachsous cadherin-related 1b"/>
    <property type="match status" value="1"/>
</dbReference>
<keyword evidence="4 7" id="KW-0106">Calcium</keyword>
<evidence type="ECO:0000256" key="4">
    <source>
        <dbReference type="ARBA" id="ARBA00022837"/>
    </source>
</evidence>
<reference evidence="10" key="1">
    <citation type="submission" date="2013-09" db="EMBL/GenBank/DDBJ databases">
        <title>The Genome Sequence of Anopheles maculatus species B.</title>
        <authorList>
            <consortium name="The Broad Institute Genomics Platform"/>
            <person name="Neafsey D.E."/>
            <person name="Besansky N."/>
            <person name="Howell P."/>
            <person name="Walton C."/>
            <person name="Young S.K."/>
            <person name="Zeng Q."/>
            <person name="Gargeya S."/>
            <person name="Fitzgerald M."/>
            <person name="Haas B."/>
            <person name="Abouelleil A."/>
            <person name="Allen A.W."/>
            <person name="Alvarado L."/>
            <person name="Arachchi H.M."/>
            <person name="Berlin A.M."/>
            <person name="Chapman S.B."/>
            <person name="Gainer-Dewar J."/>
            <person name="Goldberg J."/>
            <person name="Griggs A."/>
            <person name="Gujja S."/>
            <person name="Hansen M."/>
            <person name="Howarth C."/>
            <person name="Imamovic A."/>
            <person name="Ireland A."/>
            <person name="Larimer J."/>
            <person name="McCowan C."/>
            <person name="Murphy C."/>
            <person name="Pearson M."/>
            <person name="Poon T.W."/>
            <person name="Priest M."/>
            <person name="Roberts A."/>
            <person name="Saif S."/>
            <person name="Shea T."/>
            <person name="Sisk P."/>
            <person name="Sykes S."/>
            <person name="Wortman J."/>
            <person name="Nusbaum C."/>
            <person name="Birren B."/>
        </authorList>
    </citation>
    <scope>NUCLEOTIDE SEQUENCE [LARGE SCALE GENOMIC DNA]</scope>
    <source>
        <strain evidence="10">maculatus3</strain>
    </source>
</reference>
<dbReference type="InterPro" id="IPR015919">
    <property type="entry name" value="Cadherin-like_sf"/>
</dbReference>
<sequence>MNLNLFATVNLFAPDIYVQALPDILENSNTNIFGIVRVTDKDKGVHGQIKSLDIVDGDPDGHFRIKPTDRPGEYVIEVHRLLDRETAPAGYNLTLRAVDRGVPPKQSYIVTPVRLADINDNAPVFNREIYEVSVPETSPPNTPVIRLKVTDRDEGKNAKVFLEIVGGNEGGEFRVNPETGMLYTAVPLDAELKAFYTLTVSAIDQGNPGTRKQSSAKVKINVQDTNDNDPIFETANLTIYVDENEPAGTSVT</sequence>
<dbReference type="Gene3D" id="2.60.40.60">
    <property type="entry name" value="Cadherins"/>
    <property type="match status" value="2"/>
</dbReference>
<comment type="subcellular location">
    <subcellularLocation>
        <location evidence="1">Membrane</location>
    </subcellularLocation>
</comment>
<dbReference type="InterPro" id="IPR020894">
    <property type="entry name" value="Cadherin_CS"/>
</dbReference>
<dbReference type="GO" id="GO:0005509">
    <property type="term" value="F:calcium ion binding"/>
    <property type="evidence" value="ECO:0007669"/>
    <property type="project" value="UniProtKB-UniRule"/>
</dbReference>
<keyword evidence="6" id="KW-0472">Membrane</keyword>
<dbReference type="SUPFAM" id="SSF49313">
    <property type="entry name" value="Cadherin-like"/>
    <property type="match status" value="2"/>
</dbReference>
<evidence type="ECO:0000256" key="3">
    <source>
        <dbReference type="ARBA" id="ARBA00022737"/>
    </source>
</evidence>
<keyword evidence="5" id="KW-1133">Transmembrane helix</keyword>
<name>A0A182SSM8_9DIPT</name>
<dbReference type="EnsemblMetazoa" id="AMAM012613-RA">
    <property type="protein sequence ID" value="AMAM012613-PA"/>
    <property type="gene ID" value="AMAM012613"/>
</dbReference>
<keyword evidence="2" id="KW-0812">Transmembrane</keyword>
<keyword evidence="3" id="KW-0677">Repeat</keyword>
<evidence type="ECO:0000256" key="5">
    <source>
        <dbReference type="ARBA" id="ARBA00022989"/>
    </source>
</evidence>
<reference evidence="9" key="2">
    <citation type="submission" date="2020-05" db="UniProtKB">
        <authorList>
            <consortium name="EnsemblMetazoa"/>
        </authorList>
    </citation>
    <scope>IDENTIFICATION</scope>
    <source>
        <strain evidence="9">maculatus3</strain>
    </source>
</reference>
<evidence type="ECO:0000313" key="10">
    <source>
        <dbReference type="Proteomes" id="UP000075901"/>
    </source>
</evidence>
<proteinExistence type="predicted"/>
<evidence type="ECO:0000256" key="2">
    <source>
        <dbReference type="ARBA" id="ARBA00022692"/>
    </source>
</evidence>
<dbReference type="InterPro" id="IPR002126">
    <property type="entry name" value="Cadherin-like_dom"/>
</dbReference>
<keyword evidence="10" id="KW-1185">Reference proteome</keyword>
<protein>
    <recommendedName>
        <fullName evidence="8">Cadherin domain-containing protein</fullName>
    </recommendedName>
</protein>
<dbReference type="PANTHER" id="PTHR24026">
    <property type="entry name" value="FAT ATYPICAL CADHERIN-RELATED"/>
    <property type="match status" value="1"/>
</dbReference>